<gene>
    <name evidence="1" type="ORF">G3480_20510</name>
</gene>
<sequence>MSQFRTRKLRRLESSVAEIADVGSCLELHSLSLEPRRKKWKSQDGYPTLAHDGLRLLEVAFP</sequence>
<accession>A0A6P1DY85</accession>
<keyword evidence="2" id="KW-1185">Reference proteome</keyword>
<dbReference type="EMBL" id="JAAIJR010000115">
    <property type="protein sequence ID" value="NEX22659.1"/>
    <property type="molecule type" value="Genomic_DNA"/>
</dbReference>
<organism evidence="1 2">
    <name type="scientific">Thiorhodococcus mannitoliphagus</name>
    <dbReference type="NCBI Taxonomy" id="329406"/>
    <lineage>
        <taxon>Bacteria</taxon>
        <taxon>Pseudomonadati</taxon>
        <taxon>Pseudomonadota</taxon>
        <taxon>Gammaproteobacteria</taxon>
        <taxon>Chromatiales</taxon>
        <taxon>Chromatiaceae</taxon>
        <taxon>Thiorhodococcus</taxon>
    </lineage>
</organism>
<evidence type="ECO:0000313" key="1">
    <source>
        <dbReference type="EMBL" id="NEX22659.1"/>
    </source>
</evidence>
<comment type="caution">
    <text evidence="1">The sequence shown here is derived from an EMBL/GenBank/DDBJ whole genome shotgun (WGS) entry which is preliminary data.</text>
</comment>
<evidence type="ECO:0000313" key="2">
    <source>
        <dbReference type="Proteomes" id="UP000471640"/>
    </source>
</evidence>
<dbReference type="Proteomes" id="UP000471640">
    <property type="component" value="Unassembled WGS sequence"/>
</dbReference>
<reference evidence="1 2" key="2">
    <citation type="submission" date="2020-02" db="EMBL/GenBank/DDBJ databases">
        <title>Genome sequences of Thiorhodococcus mannitoliphagus and Thiorhodococcus minor, purple sulfur photosynthetic bacteria in the gammaproteobacterial family, Chromatiaceae.</title>
        <authorList>
            <person name="Aviles F.A."/>
            <person name="Meyer T.E."/>
            <person name="Kyndt J.A."/>
        </authorList>
    </citation>
    <scope>NUCLEOTIDE SEQUENCE [LARGE SCALE GENOMIC DNA]</scope>
    <source>
        <strain evidence="1 2">DSM 18266</strain>
    </source>
</reference>
<proteinExistence type="predicted"/>
<reference evidence="2" key="1">
    <citation type="journal article" date="2020" name="Microbiol. Resour. Announc.">
        <title>Draft Genome Sequences of Thiorhodococcus mannitoliphagus and Thiorhodococcus minor, Purple Sulfur Photosynthetic Bacteria in the Gammaproteobacterial Family Chromatiaceae.</title>
        <authorList>
            <person name="Aviles F.A."/>
            <person name="Meyer T.E."/>
            <person name="Kyndt J.A."/>
        </authorList>
    </citation>
    <scope>NUCLEOTIDE SEQUENCE [LARGE SCALE GENOMIC DNA]</scope>
    <source>
        <strain evidence="2">DSM 18266</strain>
    </source>
</reference>
<name>A0A6P1DY85_9GAMM</name>
<protein>
    <submittedName>
        <fullName evidence="1">Uncharacterized protein</fullName>
    </submittedName>
</protein>
<dbReference type="AlphaFoldDB" id="A0A6P1DY85"/>